<evidence type="ECO:0000259" key="6">
    <source>
        <dbReference type="PROSITE" id="PS50926"/>
    </source>
</evidence>
<dbReference type="Proteomes" id="UP000266178">
    <property type="component" value="Unassembled WGS sequence"/>
</dbReference>
<dbReference type="GO" id="GO:0004518">
    <property type="term" value="F:nuclease activity"/>
    <property type="evidence" value="ECO:0007669"/>
    <property type="project" value="UniProtKB-KW"/>
</dbReference>
<dbReference type="InterPro" id="IPR052041">
    <property type="entry name" value="Nucleic_acid_metab_PIN/TRAM"/>
</dbReference>
<feature type="transmembrane region" description="Helical" evidence="5">
    <location>
        <begin position="109"/>
        <end position="131"/>
    </location>
</feature>
<feature type="domain" description="TRAM" evidence="6">
    <location>
        <begin position="277"/>
        <end position="338"/>
    </location>
</feature>
<evidence type="ECO:0000256" key="1">
    <source>
        <dbReference type="ARBA" id="ARBA00001946"/>
    </source>
</evidence>
<evidence type="ECO:0000256" key="5">
    <source>
        <dbReference type="SAM" id="Phobius"/>
    </source>
</evidence>
<dbReference type="SUPFAM" id="SSF88723">
    <property type="entry name" value="PIN domain-like"/>
    <property type="match status" value="1"/>
</dbReference>
<dbReference type="OrthoDB" id="9780734at2"/>
<dbReference type="PANTHER" id="PTHR11603">
    <property type="entry name" value="AAA FAMILY ATPASE"/>
    <property type="match status" value="1"/>
</dbReference>
<dbReference type="PANTHER" id="PTHR11603:SF147">
    <property type="entry name" value="MEMBRANE PROTEIN"/>
    <property type="match status" value="1"/>
</dbReference>
<keyword evidence="5" id="KW-0812">Transmembrane</keyword>
<comment type="caution">
    <text evidence="7">The sequence shown here is derived from an EMBL/GenBank/DDBJ whole genome shotgun (WGS) entry which is preliminary data.</text>
</comment>
<evidence type="ECO:0000256" key="4">
    <source>
        <dbReference type="ARBA" id="ARBA00022842"/>
    </source>
</evidence>
<keyword evidence="5" id="KW-0472">Membrane</keyword>
<reference evidence="7 8" key="1">
    <citation type="submission" date="2018-08" db="EMBL/GenBank/DDBJ databases">
        <title>Meiothermus granaticius genome AF-68 sequencing project.</title>
        <authorList>
            <person name="Da Costa M.S."/>
            <person name="Albuquerque L."/>
            <person name="Raposo P."/>
            <person name="Froufe H.J.C."/>
            <person name="Barroso C.S."/>
            <person name="Egas C."/>
        </authorList>
    </citation>
    <scope>NUCLEOTIDE SEQUENCE [LARGE SCALE GENOMIC DNA]</scope>
    <source>
        <strain evidence="7 8">AF-68</strain>
    </source>
</reference>
<accession>A0A399F5A0</accession>
<dbReference type="CDD" id="cd09877">
    <property type="entry name" value="PIN_YacL-like"/>
    <property type="match status" value="1"/>
</dbReference>
<dbReference type="Gene3D" id="3.40.50.1010">
    <property type="entry name" value="5'-nuclease"/>
    <property type="match status" value="1"/>
</dbReference>
<dbReference type="PROSITE" id="PS50926">
    <property type="entry name" value="TRAM"/>
    <property type="match status" value="1"/>
</dbReference>
<dbReference type="EC" id="3.1.-.-" evidence="7"/>
<keyword evidence="4" id="KW-0460">Magnesium</keyword>
<dbReference type="InterPro" id="IPR002792">
    <property type="entry name" value="TRAM_dom"/>
</dbReference>
<evidence type="ECO:0000256" key="2">
    <source>
        <dbReference type="ARBA" id="ARBA00022722"/>
    </source>
</evidence>
<gene>
    <name evidence="7" type="ORF">Mgrana_02270</name>
</gene>
<dbReference type="InterPro" id="IPR029060">
    <property type="entry name" value="PIN-like_dom_sf"/>
</dbReference>
<feature type="transmembrane region" description="Helical" evidence="5">
    <location>
        <begin position="42"/>
        <end position="60"/>
    </location>
</feature>
<keyword evidence="5" id="KW-1133">Transmembrane helix</keyword>
<evidence type="ECO:0000313" key="7">
    <source>
        <dbReference type="EMBL" id="RIH91834.1"/>
    </source>
</evidence>
<name>A0A399F5A0_9DEIN</name>
<dbReference type="AlphaFoldDB" id="A0A399F5A0"/>
<protein>
    <submittedName>
        <fullName evidence="7">Putative PIN and TRAM-domain containing protein</fullName>
        <ecNumber evidence="7">3.1.-.-</ecNumber>
    </submittedName>
</protein>
<proteinExistence type="predicted"/>
<dbReference type="EMBL" id="QWLB01000031">
    <property type="protein sequence ID" value="RIH91834.1"/>
    <property type="molecule type" value="Genomic_DNA"/>
</dbReference>
<organism evidence="7 8">
    <name type="scientific">Meiothermus granaticius NBRC 107808</name>
    <dbReference type="NCBI Taxonomy" id="1227551"/>
    <lineage>
        <taxon>Bacteria</taxon>
        <taxon>Thermotogati</taxon>
        <taxon>Deinococcota</taxon>
        <taxon>Deinococci</taxon>
        <taxon>Thermales</taxon>
        <taxon>Thermaceae</taxon>
        <taxon>Meiothermus</taxon>
    </lineage>
</organism>
<feature type="transmembrane region" description="Helical" evidence="5">
    <location>
        <begin position="81"/>
        <end position="103"/>
    </location>
</feature>
<keyword evidence="3 7" id="KW-0378">Hydrolase</keyword>
<keyword evidence="2" id="KW-0540">Nuclease</keyword>
<sequence length="356" mass="38798">MNLLQLLLYALFAFAGYRLGLMLESVPWLGGGPENLSNLNRLYLGVVGLLVGFLLIPRLAHGLERRWEAVRAWFKALPPEVGVAVTVASGLGLLISVLLTNLLNQIPGFLPIHSLIIAAVLVMSLSAFAVVNREYFRLVRPTPPPTPKLRGGKVLDTSVLIDGRIADVAEMGFLEGPLLAPRQVLRELQIFSDSPDPQKRAKGRRGLDTLERLKLTVGLEVMETQETDDPVDDQILSEAKKIGAMLVTNDHALAQLSRIYGVRTLSIQALASVLRTPLQQGDQLSITIVKEGKEPGQGVGYLEDGTMIVVDDALPYKGKEIPVVITQAIQTQVGRLLFGKLQSVLEAPPLRKGEPH</sequence>
<dbReference type="RefSeq" id="WP_119357742.1">
    <property type="nucleotide sequence ID" value="NZ_BJXM01000001.1"/>
</dbReference>
<evidence type="ECO:0000256" key="3">
    <source>
        <dbReference type="ARBA" id="ARBA00022801"/>
    </source>
</evidence>
<dbReference type="GO" id="GO:0016787">
    <property type="term" value="F:hydrolase activity"/>
    <property type="evidence" value="ECO:0007669"/>
    <property type="project" value="UniProtKB-KW"/>
</dbReference>
<keyword evidence="8" id="KW-1185">Reference proteome</keyword>
<comment type="cofactor">
    <cofactor evidence="1">
        <name>Mg(2+)</name>
        <dbReference type="ChEBI" id="CHEBI:18420"/>
    </cofactor>
</comment>
<evidence type="ECO:0000313" key="8">
    <source>
        <dbReference type="Proteomes" id="UP000266178"/>
    </source>
</evidence>